<organism evidence="4 5">
    <name type="scientific">SAR92 clade bacterium</name>
    <dbReference type="NCBI Taxonomy" id="2315479"/>
    <lineage>
        <taxon>Bacteria</taxon>
        <taxon>Pseudomonadati</taxon>
        <taxon>Pseudomonadota</taxon>
        <taxon>Gammaproteobacteria</taxon>
        <taxon>Cellvibrionales</taxon>
        <taxon>Porticoccaceae</taxon>
        <taxon>SAR92 clade</taxon>
    </lineage>
</organism>
<name>A0A520MHH8_9GAMM</name>
<dbReference type="NCBIfam" id="TIGR01730">
    <property type="entry name" value="RND_mfp"/>
    <property type="match status" value="1"/>
</dbReference>
<dbReference type="EMBL" id="SHBP01000003">
    <property type="protein sequence ID" value="RZO20670.1"/>
    <property type="molecule type" value="Genomic_DNA"/>
</dbReference>
<dbReference type="Gene3D" id="2.40.50.100">
    <property type="match status" value="1"/>
</dbReference>
<dbReference type="SUPFAM" id="SSF111369">
    <property type="entry name" value="HlyD-like secretion proteins"/>
    <property type="match status" value="1"/>
</dbReference>
<gene>
    <name evidence="4" type="ORF">EVB03_02875</name>
</gene>
<feature type="coiled-coil region" evidence="2">
    <location>
        <begin position="138"/>
        <end position="165"/>
    </location>
</feature>
<protein>
    <submittedName>
        <fullName evidence="4">Efflux RND transporter periplasmic adaptor subunit</fullName>
    </submittedName>
</protein>
<keyword evidence="2" id="KW-0175">Coiled coil</keyword>
<dbReference type="GO" id="GO:0015562">
    <property type="term" value="F:efflux transmembrane transporter activity"/>
    <property type="evidence" value="ECO:0007669"/>
    <property type="project" value="TreeGrafter"/>
</dbReference>
<evidence type="ECO:0000259" key="3">
    <source>
        <dbReference type="Pfam" id="PF25917"/>
    </source>
</evidence>
<accession>A0A520MHH8</accession>
<evidence type="ECO:0000256" key="2">
    <source>
        <dbReference type="SAM" id="Coils"/>
    </source>
</evidence>
<dbReference type="PANTHER" id="PTHR30469">
    <property type="entry name" value="MULTIDRUG RESISTANCE PROTEIN MDTA"/>
    <property type="match status" value="1"/>
</dbReference>
<evidence type="ECO:0000313" key="5">
    <source>
        <dbReference type="Proteomes" id="UP000315889"/>
    </source>
</evidence>
<evidence type="ECO:0000313" key="4">
    <source>
        <dbReference type="EMBL" id="RZO20670.1"/>
    </source>
</evidence>
<evidence type="ECO:0000256" key="1">
    <source>
        <dbReference type="ARBA" id="ARBA00009477"/>
    </source>
</evidence>
<comment type="caution">
    <text evidence="4">The sequence shown here is derived from an EMBL/GenBank/DDBJ whole genome shotgun (WGS) entry which is preliminary data.</text>
</comment>
<dbReference type="Pfam" id="PF25917">
    <property type="entry name" value="BSH_RND"/>
    <property type="match status" value="1"/>
</dbReference>
<dbReference type="AlphaFoldDB" id="A0A520MHH8"/>
<dbReference type="InterPro" id="IPR006143">
    <property type="entry name" value="RND_pump_MFP"/>
</dbReference>
<comment type="similarity">
    <text evidence="1">Belongs to the membrane fusion protein (MFP) (TC 8.A.1) family.</text>
</comment>
<dbReference type="GO" id="GO:1990281">
    <property type="term" value="C:efflux pump complex"/>
    <property type="evidence" value="ECO:0007669"/>
    <property type="project" value="TreeGrafter"/>
</dbReference>
<dbReference type="InterPro" id="IPR058625">
    <property type="entry name" value="MdtA-like_BSH"/>
</dbReference>
<dbReference type="Gene3D" id="1.10.287.470">
    <property type="entry name" value="Helix hairpin bin"/>
    <property type="match status" value="1"/>
</dbReference>
<dbReference type="Gene3D" id="2.40.30.170">
    <property type="match status" value="1"/>
</dbReference>
<dbReference type="Proteomes" id="UP000315889">
    <property type="component" value="Unassembled WGS sequence"/>
</dbReference>
<sequence length="354" mass="37898">MNTNVRLASIFTFVLLLWFGSGIFVTPASKEVKLTETPLTSIQVTTFSQEMFQPKVSLRANTKANRSVNVVAQVAGQISAVPVTEGAGVKEGQTICEVNAEDRYLRLSQSEANLKQADIAYKGALKLKTGGYQSDLAISQAKANLETARANLRRAQINVSHLQIKAPFDGIVETRPVEIGDYVVPGMICAVVVDLNPIKITALVNEKEVSKIKVGDEASVTINGLHSTGASVSYLAHQANTATRSYRIEALAENADESILAGLSSRLEILTDSVPAHLIPASSVLLDDQGGMVVRIISEKNIVQSNPVTALGETQNGMWVSGLPEKAIVVTVGQNYIIDGEKVAPTFLSNVVEQ</sequence>
<dbReference type="PANTHER" id="PTHR30469:SF29">
    <property type="entry name" value="BLR2860 PROTEIN"/>
    <property type="match status" value="1"/>
</dbReference>
<reference evidence="4 5" key="1">
    <citation type="submission" date="2019-02" db="EMBL/GenBank/DDBJ databases">
        <title>Prokaryotic population dynamics and viral predation in marine succession experiment using metagenomics: the confinement effect.</title>
        <authorList>
            <person name="Haro-Moreno J.M."/>
            <person name="Rodriguez-Valera F."/>
            <person name="Lopez-Perez M."/>
        </authorList>
    </citation>
    <scope>NUCLEOTIDE SEQUENCE [LARGE SCALE GENOMIC DNA]</scope>
    <source>
        <strain evidence="4">MED-G170</strain>
    </source>
</reference>
<dbReference type="Gene3D" id="2.40.420.20">
    <property type="match status" value="1"/>
</dbReference>
<proteinExistence type="inferred from homology"/>
<feature type="domain" description="Multidrug resistance protein MdtA-like barrel-sandwich hybrid" evidence="3">
    <location>
        <begin position="66"/>
        <end position="193"/>
    </location>
</feature>